<comment type="pathway">
    <text evidence="1">Lipid metabolism.</text>
</comment>
<feature type="active site" description="Charge relay system; for autoendoproteolytic cleavage activity" evidence="11">
    <location>
        <position position="261"/>
    </location>
</feature>
<comment type="pathway">
    <text evidence="11">Phospholipid metabolism; phosphatidylethanolamine biosynthesis; phosphatidylethanolamine from CDP-diacylglycerol: step 2/2.</text>
</comment>
<comment type="subunit">
    <text evidence="11">Heterodimer of a large membrane-associated beta subunit and a small pyruvoyl-containing alpha subunit.</text>
</comment>
<proteinExistence type="inferred from homology"/>
<feature type="active site" description="Charge relay system; for autoendoproteolytic cleavage activity" evidence="11">
    <location>
        <position position="118"/>
    </location>
</feature>
<evidence type="ECO:0000256" key="2">
    <source>
        <dbReference type="ARBA" id="ARBA00022516"/>
    </source>
</evidence>
<comment type="similarity">
    <text evidence="11">Belongs to the phosphatidylserine decarboxylase family. PSD-B subfamily. Prokaryotic type II sub-subfamily.</text>
</comment>
<sequence>MIEVEIYYIDRKSGEKKKEIVAGEKFLRWIYDTKPGISLLEAIVKRKVFSSLYGKLQDFSSSSKKISSFVKELEIDMKEAKREAIDEYRNFNDFFARELKPEARPICQTENCLIAPADGRVLAYERIDIHQVIQVKGFHYSLEDVFQNKEWAQSYQGGTCIVVRLCPADYHRFHFPDSGMPKAARKIGGEYYSVNPIGLHKIEKVYCINKREITKFLSNHFEEIAIVEVGATCVGTIIQTYIPEKEVHKGQEKGYFKFGGSTVILFLKKDQVKIDEDIIQNTKAGLETRVLMGEAIGRK</sequence>
<dbReference type="AlphaFoldDB" id="A0A1D8GLA7"/>
<dbReference type="PANTHER" id="PTHR10067">
    <property type="entry name" value="PHOSPHATIDYLSERINE DECARBOXYLASE"/>
    <property type="match status" value="1"/>
</dbReference>
<dbReference type="NCBIfam" id="NF001941">
    <property type="entry name" value="PRK00723.1"/>
    <property type="match status" value="1"/>
</dbReference>
<feature type="chain" id="PRO_5023301760" description="Phosphatidylserine decarboxylase alpha chain" evidence="11">
    <location>
        <begin position="261"/>
        <end position="299"/>
    </location>
</feature>
<dbReference type="RefSeq" id="WP_069979773.1">
    <property type="nucleotide sequence ID" value="NZ_CP017269.1"/>
</dbReference>
<accession>A0A1D8GLA7</accession>
<dbReference type="HAMAP" id="MF_00663">
    <property type="entry name" value="PS_decarb_PSD_B_type2"/>
    <property type="match status" value="1"/>
</dbReference>
<keyword evidence="10 11" id="KW-0670">Pyruvate</keyword>
<evidence type="ECO:0000256" key="8">
    <source>
        <dbReference type="ARBA" id="ARBA00023239"/>
    </source>
</evidence>
<keyword evidence="2 11" id="KW-0444">Lipid biosynthesis</keyword>
<keyword evidence="9 11" id="KW-1208">Phospholipid metabolism</keyword>
<evidence type="ECO:0000256" key="6">
    <source>
        <dbReference type="ARBA" id="ARBA00023145"/>
    </source>
</evidence>
<dbReference type="KEGG" id="gfe:Gferi_20345"/>
<keyword evidence="3 11" id="KW-0210">Decarboxylase</keyword>
<name>A0A1D8GLA7_9FIRM</name>
<comment type="cofactor">
    <cofactor evidence="11">
        <name>pyruvate</name>
        <dbReference type="ChEBI" id="CHEBI:15361"/>
    </cofactor>
    <text evidence="11">Binds 1 pyruvoyl group covalently per subunit.</text>
</comment>
<evidence type="ECO:0000256" key="4">
    <source>
        <dbReference type="ARBA" id="ARBA00023098"/>
    </source>
</evidence>
<dbReference type="InterPro" id="IPR033177">
    <property type="entry name" value="PSD-B"/>
</dbReference>
<keyword evidence="13" id="KW-1185">Reference proteome</keyword>
<evidence type="ECO:0000256" key="5">
    <source>
        <dbReference type="ARBA" id="ARBA00023136"/>
    </source>
</evidence>
<comment type="PTM">
    <text evidence="11">Is synthesized initially as an inactive proenzyme. Formation of the active enzyme involves a self-maturation process in which the active site pyruvoyl group is generated from an internal serine residue via an autocatalytic post-translational modification. Two non-identical subunits are generated from the proenzyme in this reaction, and the pyruvate is formed at the N-terminus of the alpha chain, which is derived from the carboxyl end of the proenzyme. The autoendoproteolytic cleavage occurs by a canonical serine protease mechanism, in which the side chain hydroxyl group of the serine supplies its oxygen atom to form the C-terminus of the beta chain, while the remainder of the serine residue undergoes an oxidative deamination to produce ammonia and the pyruvoyl prosthetic group on the alpha chain. During this reaction, the Ser that is part of the protease active site of the proenzyme becomes the pyruvoyl prosthetic group, which constitutes an essential element of the active site of the mature decarboxylase.</text>
</comment>
<dbReference type="UniPathway" id="UPA00558">
    <property type="reaction ID" value="UER00616"/>
</dbReference>
<dbReference type="InterPro" id="IPR003817">
    <property type="entry name" value="PS_Dcarbxylase"/>
</dbReference>
<evidence type="ECO:0000256" key="10">
    <source>
        <dbReference type="ARBA" id="ARBA00023317"/>
    </source>
</evidence>
<comment type="function">
    <text evidence="11">Catalyzes the formation of phosphatidylethanolamine (PtdEtn) from phosphatidylserine (PtdSer).</text>
</comment>
<dbReference type="Pfam" id="PF02666">
    <property type="entry name" value="PS_Dcarbxylase"/>
    <property type="match status" value="1"/>
</dbReference>
<evidence type="ECO:0000256" key="11">
    <source>
        <dbReference type="HAMAP-Rule" id="MF_00663"/>
    </source>
</evidence>
<dbReference type="Proteomes" id="UP000095743">
    <property type="component" value="Chromosome"/>
</dbReference>
<dbReference type="EMBL" id="CP017269">
    <property type="protein sequence ID" value="AOT71678.1"/>
    <property type="molecule type" value="Genomic_DNA"/>
</dbReference>
<dbReference type="GO" id="GO:0004609">
    <property type="term" value="F:phosphatidylserine decarboxylase activity"/>
    <property type="evidence" value="ECO:0007669"/>
    <property type="project" value="UniProtKB-UniRule"/>
</dbReference>
<dbReference type="EC" id="4.1.1.65" evidence="11"/>
<evidence type="ECO:0000313" key="12">
    <source>
        <dbReference type="EMBL" id="AOT71678.1"/>
    </source>
</evidence>
<feature type="active site" description="Schiff-base intermediate with substrate; via pyruvic acid; for decarboxylase activity" evidence="11">
    <location>
        <position position="261"/>
    </location>
</feature>
<keyword evidence="6 11" id="KW-0865">Zymogen</keyword>
<gene>
    <name evidence="11" type="primary">psd</name>
    <name evidence="12" type="ORF">Gferi_20345</name>
</gene>
<evidence type="ECO:0000256" key="3">
    <source>
        <dbReference type="ARBA" id="ARBA00022793"/>
    </source>
</evidence>
<dbReference type="GO" id="GO:0006646">
    <property type="term" value="P:phosphatidylethanolamine biosynthetic process"/>
    <property type="evidence" value="ECO:0007669"/>
    <property type="project" value="UniProtKB-UniRule"/>
</dbReference>
<dbReference type="GO" id="GO:0005886">
    <property type="term" value="C:plasma membrane"/>
    <property type="evidence" value="ECO:0007669"/>
    <property type="project" value="UniProtKB-SubCell"/>
</dbReference>
<keyword evidence="4 11" id="KW-0443">Lipid metabolism</keyword>
<dbReference type="PANTHER" id="PTHR10067:SF17">
    <property type="entry name" value="PHOSPHATIDYLSERINE DECARBOXYLASE PROENZYME 2"/>
    <property type="match status" value="1"/>
</dbReference>
<dbReference type="STRING" id="1424294.Gferi_20345"/>
<reference evidence="12 13" key="1">
    <citation type="submission" date="2016-09" db="EMBL/GenBank/DDBJ databases">
        <title>Genomic analysis reveals versatility of anaerobic energy metabolism of Geosporobacter ferrireducens IRF9 of phylum Firmicutes.</title>
        <authorList>
            <person name="Kim S.-J."/>
        </authorList>
    </citation>
    <scope>NUCLEOTIDE SEQUENCE [LARGE SCALE GENOMIC DNA]</scope>
    <source>
        <strain evidence="12 13">IRF9</strain>
    </source>
</reference>
<feature type="chain" id="PRO_5023301761" description="Phosphatidylserine decarboxylase beta chain" evidence="11">
    <location>
        <begin position="1"/>
        <end position="260"/>
    </location>
</feature>
<feature type="modified residue" description="Pyruvic acid (Ser); by autocatalysis" evidence="11">
    <location>
        <position position="261"/>
    </location>
</feature>
<organism evidence="12 13">
    <name type="scientific">Geosporobacter ferrireducens</name>
    <dbReference type="NCBI Taxonomy" id="1424294"/>
    <lineage>
        <taxon>Bacteria</taxon>
        <taxon>Bacillati</taxon>
        <taxon>Bacillota</taxon>
        <taxon>Clostridia</taxon>
        <taxon>Peptostreptococcales</taxon>
        <taxon>Thermotaleaceae</taxon>
        <taxon>Geosporobacter</taxon>
    </lineage>
</organism>
<feature type="active site" description="Charge relay system; for autoendoproteolytic cleavage activity" evidence="11">
    <location>
        <position position="174"/>
    </location>
</feature>
<comment type="catalytic activity">
    <reaction evidence="11">
        <text>a 1,2-diacyl-sn-glycero-3-phospho-L-serine + H(+) = a 1,2-diacyl-sn-glycero-3-phosphoethanolamine + CO2</text>
        <dbReference type="Rhea" id="RHEA:20828"/>
        <dbReference type="ChEBI" id="CHEBI:15378"/>
        <dbReference type="ChEBI" id="CHEBI:16526"/>
        <dbReference type="ChEBI" id="CHEBI:57262"/>
        <dbReference type="ChEBI" id="CHEBI:64612"/>
        <dbReference type="EC" id="4.1.1.65"/>
    </reaction>
</comment>
<keyword evidence="8 11" id="KW-0456">Lyase</keyword>
<dbReference type="InterPro" id="IPR033179">
    <property type="entry name" value="PSD_type2_pro"/>
</dbReference>
<evidence type="ECO:0000313" key="13">
    <source>
        <dbReference type="Proteomes" id="UP000095743"/>
    </source>
</evidence>
<protein>
    <recommendedName>
        <fullName evidence="11">Phosphatidylserine decarboxylase proenzyme</fullName>
        <ecNumber evidence="11">4.1.1.65</ecNumber>
    </recommendedName>
    <component>
        <recommendedName>
            <fullName evidence="11">Phosphatidylserine decarboxylase alpha chain</fullName>
        </recommendedName>
    </component>
    <component>
        <recommendedName>
            <fullName evidence="11">Phosphatidylserine decarboxylase beta chain</fullName>
        </recommendedName>
    </component>
</protein>
<evidence type="ECO:0000256" key="9">
    <source>
        <dbReference type="ARBA" id="ARBA00023264"/>
    </source>
</evidence>
<dbReference type="OrthoDB" id="9802030at2"/>
<comment type="subcellular location">
    <subcellularLocation>
        <location evidence="11">Cell membrane</location>
        <topology evidence="11">Peripheral membrane protein</topology>
    </subcellularLocation>
</comment>
<keyword evidence="5 11" id="KW-0472">Membrane</keyword>
<evidence type="ECO:0000256" key="7">
    <source>
        <dbReference type="ARBA" id="ARBA00023209"/>
    </source>
</evidence>
<dbReference type="NCBIfam" id="TIGR00163">
    <property type="entry name" value="PS_decarb"/>
    <property type="match status" value="1"/>
</dbReference>
<feature type="site" description="Cleavage (non-hydrolytic); by autocatalysis" evidence="11">
    <location>
        <begin position="260"/>
        <end position="261"/>
    </location>
</feature>
<evidence type="ECO:0000256" key="1">
    <source>
        <dbReference type="ARBA" id="ARBA00005189"/>
    </source>
</evidence>
<keyword evidence="11" id="KW-1003">Cell membrane</keyword>
<keyword evidence="7 11" id="KW-0594">Phospholipid biosynthesis</keyword>